<sequence>MNEHTVFKFAANLADSITHLRNGGHNLAAVMLTYTAIDQMSWLSVEPDKHGPRDFAAWVNDYMLSKNPLPCTADELWVARNGILHMGTAEAAGHTTNSSLRKLVYVAGDAKLTAKNPAEYAVIKFEDLFGSFLAGVMWFTSDLQANTAKLEVAKRKMRKMLRDFGADS</sequence>
<evidence type="ECO:0000313" key="1">
    <source>
        <dbReference type="EMBL" id="USW03702.1"/>
    </source>
</evidence>
<reference evidence="1" key="2">
    <citation type="submission" date="2024-04" db="EMBL/GenBank/DDBJ databases">
        <authorList>
            <person name="Diaz M."/>
            <person name="Bach T."/>
            <person name="Gonzalez Anta G."/>
            <person name="Agaras B."/>
            <person name="Wibberg D."/>
            <person name="Noguera F."/>
            <person name="Canciani W."/>
            <person name="Ybarra T."/>
            <person name="Nunez M.L."/>
            <person name="Valverde C."/>
        </authorList>
    </citation>
    <scope>NUCLEOTIDE SEQUENCE</scope>
    <source>
        <strain evidence="1">1008</strain>
    </source>
</reference>
<evidence type="ECO:0000313" key="2">
    <source>
        <dbReference type="Proteomes" id="UP001056907"/>
    </source>
</evidence>
<dbReference type="KEGG" id="ppeg:KUA23_13825"/>
<dbReference type="Proteomes" id="UP001056907">
    <property type="component" value="Chromosome"/>
</dbReference>
<dbReference type="RefSeq" id="WP_078828249.1">
    <property type="nucleotide sequence ID" value="NZ_CP078013.2"/>
</dbReference>
<proteinExistence type="predicted"/>
<dbReference type="AlphaFoldDB" id="A0ABD7TQ40"/>
<reference evidence="1" key="1">
    <citation type="journal article" date="2022" name="Front. Plant Sci.">
        <title>Agronomic efficiency and genome mining analysis of the wheat-biostimulant rhizospheric bacterium Pseudomonas pergaminensis sp. nov. strain 1008T.</title>
        <authorList>
            <person name="Diaz M."/>
            <person name="Bach T."/>
            <person name="Gonzalez Anta G."/>
            <person name="Agaras B."/>
            <person name="Wibberg D."/>
            <person name="Noguera F."/>
            <person name="Canciani W."/>
            <person name="Valverde C."/>
        </authorList>
    </citation>
    <scope>NUCLEOTIDE SEQUENCE</scope>
    <source>
        <strain evidence="1">1008</strain>
    </source>
</reference>
<accession>A0ABD7TQ40</accession>
<dbReference type="EMBL" id="CP078013">
    <property type="protein sequence ID" value="USW03702.1"/>
    <property type="molecule type" value="Genomic_DNA"/>
</dbReference>
<name>A0ABD7TQ40_9PSED</name>
<organism evidence="1 2">
    <name type="scientific">Pseudomonas pergaminensis</name>
    <dbReference type="NCBI Taxonomy" id="2853159"/>
    <lineage>
        <taxon>Bacteria</taxon>
        <taxon>Pseudomonadati</taxon>
        <taxon>Pseudomonadota</taxon>
        <taxon>Gammaproteobacteria</taxon>
        <taxon>Pseudomonadales</taxon>
        <taxon>Pseudomonadaceae</taxon>
        <taxon>Pseudomonas</taxon>
    </lineage>
</organism>
<gene>
    <name evidence="1" type="ORF">KUA23_13825</name>
</gene>
<protein>
    <submittedName>
        <fullName evidence="1">Uncharacterized protein</fullName>
    </submittedName>
</protein>